<dbReference type="EC" id="7.3.2.7" evidence="3"/>
<evidence type="ECO:0000256" key="3">
    <source>
        <dbReference type="ARBA" id="ARBA00066752"/>
    </source>
</evidence>
<dbReference type="Gene3D" id="3.40.50.300">
    <property type="entry name" value="P-loop containing nucleotide triphosphate hydrolases"/>
    <property type="match status" value="1"/>
</dbReference>
<dbReference type="AlphaFoldDB" id="A0A7C0Y888"/>
<dbReference type="PANTHER" id="PTHR10803:SF3">
    <property type="entry name" value="ATPASE GET3"/>
    <property type="match status" value="1"/>
</dbReference>
<gene>
    <name evidence="5" type="ORF">ENF32_04275</name>
</gene>
<dbReference type="GO" id="GO:0005524">
    <property type="term" value="F:ATP binding"/>
    <property type="evidence" value="ECO:0007669"/>
    <property type="project" value="InterPro"/>
</dbReference>
<dbReference type="GO" id="GO:0015446">
    <property type="term" value="F:ATPase-coupled arsenite transmembrane transporter activity"/>
    <property type="evidence" value="ECO:0007669"/>
    <property type="project" value="UniProtKB-EC"/>
</dbReference>
<accession>A0A7C0Y888</accession>
<reference evidence="5" key="1">
    <citation type="journal article" date="2020" name="mSystems">
        <title>Genome- and Community-Level Interaction Insights into Carbon Utilization and Element Cycling Functions of Hydrothermarchaeota in Hydrothermal Sediment.</title>
        <authorList>
            <person name="Zhou Z."/>
            <person name="Liu Y."/>
            <person name="Xu W."/>
            <person name="Pan J."/>
            <person name="Luo Z.H."/>
            <person name="Li M."/>
        </authorList>
    </citation>
    <scope>NUCLEOTIDE SEQUENCE [LARGE SCALE GENOMIC DNA]</scope>
    <source>
        <strain evidence="5">HyVt-115</strain>
    </source>
</reference>
<comment type="catalytic activity">
    <reaction evidence="2">
        <text>arsenite(in) + ATP + H2O = arsenite(out) + ADP + phosphate + H(+)</text>
        <dbReference type="Rhea" id="RHEA:11348"/>
        <dbReference type="ChEBI" id="CHEBI:15377"/>
        <dbReference type="ChEBI" id="CHEBI:15378"/>
        <dbReference type="ChEBI" id="CHEBI:29242"/>
        <dbReference type="ChEBI" id="CHEBI:30616"/>
        <dbReference type="ChEBI" id="CHEBI:43474"/>
        <dbReference type="ChEBI" id="CHEBI:456216"/>
        <dbReference type="EC" id="7.3.2.7"/>
    </reaction>
</comment>
<dbReference type="PANTHER" id="PTHR10803">
    <property type="entry name" value="ARSENICAL PUMP-DRIVING ATPASE ARSENITE-TRANSLOCATING ATPASE"/>
    <property type="match status" value="1"/>
</dbReference>
<dbReference type="Proteomes" id="UP000885690">
    <property type="component" value="Unassembled WGS sequence"/>
</dbReference>
<dbReference type="SUPFAM" id="SSF52540">
    <property type="entry name" value="P-loop containing nucleoside triphosphate hydrolases"/>
    <property type="match status" value="1"/>
</dbReference>
<proteinExistence type="inferred from homology"/>
<dbReference type="InterPro" id="IPR025723">
    <property type="entry name" value="ArsA/GET3_ATPase-like"/>
</dbReference>
<evidence type="ECO:0000259" key="4">
    <source>
        <dbReference type="Pfam" id="PF02374"/>
    </source>
</evidence>
<organism evidence="5">
    <name type="scientific">Thermosulfidibacter takaii</name>
    <dbReference type="NCBI Taxonomy" id="412593"/>
    <lineage>
        <taxon>Bacteria</taxon>
        <taxon>Pseudomonadati</taxon>
        <taxon>Thermosulfidibacterota</taxon>
        <taxon>Thermosulfidibacteria</taxon>
        <taxon>Thermosulfidibacterales</taxon>
        <taxon>Thermosulfidibacteraceae</taxon>
    </lineage>
</organism>
<dbReference type="Pfam" id="PF02374">
    <property type="entry name" value="ArsA_ATPase"/>
    <property type="match status" value="1"/>
</dbReference>
<dbReference type="EMBL" id="DQWS01000161">
    <property type="protein sequence ID" value="HDD53265.1"/>
    <property type="molecule type" value="Genomic_DNA"/>
</dbReference>
<dbReference type="NCBIfam" id="TIGR00345">
    <property type="entry name" value="GET3_arsA_TRC40"/>
    <property type="match status" value="1"/>
</dbReference>
<protein>
    <recommendedName>
        <fullName evidence="3">arsenite-transporting ATPase</fullName>
        <ecNumber evidence="3">7.3.2.7</ecNumber>
    </recommendedName>
</protein>
<sequence>MMKRVYFFLGKGGVGKTTSAASLALNLARKGFSVFWASIDPAHNLWDVLGMEWGSGVRRVEGELWAQEVDLESYIRRFLADTTRRMKELYRHLQILNLEGMLDVLRYSPGMEESAVLFALRDLMETHRDKDYLVIDTPPTGLTLRIFSLPFSILLWIDQLKKWREKILERRSIVRTIKGKEALGEGVAQDREGDKVYRELERQEEQARYIAGLLQDGCRVANVLVMNQDRLSFKESCRIRSFLERVAIPLRLILLNKFGLVEGGEIVDEAKVVEAFSPLPVRTLPFVRGDLEREDLVSLGKGWVEELM</sequence>
<evidence type="ECO:0000313" key="5">
    <source>
        <dbReference type="EMBL" id="HDD53265.1"/>
    </source>
</evidence>
<name>A0A7C0Y888_9BACT</name>
<evidence type="ECO:0000256" key="2">
    <source>
        <dbReference type="ARBA" id="ARBA00052296"/>
    </source>
</evidence>
<evidence type="ECO:0000256" key="1">
    <source>
        <dbReference type="ARBA" id="ARBA00011040"/>
    </source>
</evidence>
<dbReference type="GO" id="GO:0016887">
    <property type="term" value="F:ATP hydrolysis activity"/>
    <property type="evidence" value="ECO:0007669"/>
    <property type="project" value="InterPro"/>
</dbReference>
<dbReference type="CDD" id="cd02035">
    <property type="entry name" value="ArsA"/>
    <property type="match status" value="1"/>
</dbReference>
<comment type="caution">
    <text evidence="5">The sequence shown here is derived from an EMBL/GenBank/DDBJ whole genome shotgun (WGS) entry which is preliminary data.</text>
</comment>
<dbReference type="InterPro" id="IPR016300">
    <property type="entry name" value="ATPase_ArsA/GET3"/>
</dbReference>
<dbReference type="InterPro" id="IPR027417">
    <property type="entry name" value="P-loop_NTPase"/>
</dbReference>
<comment type="similarity">
    <text evidence="1">Belongs to the arsA ATPase family.</text>
</comment>
<feature type="domain" description="ArsA/GET3 Anion-transporting ATPase-like" evidence="4">
    <location>
        <begin position="4"/>
        <end position="257"/>
    </location>
</feature>